<gene>
    <name evidence="1" type="ORF">LCGC14_2617250</name>
</gene>
<organism evidence="1">
    <name type="scientific">marine sediment metagenome</name>
    <dbReference type="NCBI Taxonomy" id="412755"/>
    <lineage>
        <taxon>unclassified sequences</taxon>
        <taxon>metagenomes</taxon>
        <taxon>ecological metagenomes</taxon>
    </lineage>
</organism>
<comment type="caution">
    <text evidence="1">The sequence shown here is derived from an EMBL/GenBank/DDBJ whole genome shotgun (WGS) entry which is preliminary data.</text>
</comment>
<name>A0A0F9CF77_9ZZZZ</name>
<sequence length="194" mass="22397">LSTQVTLGIDDGLKHNCSIHCDELISIPKRVLTNFVTTLSHDKIKELVRNVAPDVTGFDFARPYFFGNLHTIRMDWSVKITRLTRKSTHTYDGFDGQNCNPVGPVRHAESGVWLYHYSRIGDPQVIAKRVRNVDTFFHAEENLPQESELPPYDFTTREYDSYAFTENPKQTNSELLIYQGTHPLPFAELYQEFE</sequence>
<dbReference type="Gene3D" id="2.30.30.110">
    <property type="match status" value="1"/>
</dbReference>
<evidence type="ECO:0000313" key="1">
    <source>
        <dbReference type="EMBL" id="KKL04316.1"/>
    </source>
</evidence>
<protein>
    <submittedName>
        <fullName evidence="1">Uncharacterized protein</fullName>
    </submittedName>
</protein>
<dbReference type="InterPro" id="IPR011067">
    <property type="entry name" value="Plasmid_toxin/cell-grow_inhib"/>
</dbReference>
<proteinExistence type="predicted"/>
<feature type="non-terminal residue" evidence="1">
    <location>
        <position position="1"/>
    </location>
</feature>
<reference evidence="1" key="1">
    <citation type="journal article" date="2015" name="Nature">
        <title>Complex archaea that bridge the gap between prokaryotes and eukaryotes.</title>
        <authorList>
            <person name="Spang A."/>
            <person name="Saw J.H."/>
            <person name="Jorgensen S.L."/>
            <person name="Zaremba-Niedzwiedzka K."/>
            <person name="Martijn J."/>
            <person name="Lind A.E."/>
            <person name="van Eijk R."/>
            <person name="Schleper C."/>
            <person name="Guy L."/>
            <person name="Ettema T.J."/>
        </authorList>
    </citation>
    <scope>NUCLEOTIDE SEQUENCE</scope>
</reference>
<accession>A0A0F9CF77</accession>
<dbReference type="EMBL" id="LAZR01044574">
    <property type="protein sequence ID" value="KKL04316.1"/>
    <property type="molecule type" value="Genomic_DNA"/>
</dbReference>
<dbReference type="AlphaFoldDB" id="A0A0F9CF77"/>